<dbReference type="InterPro" id="IPR002937">
    <property type="entry name" value="Amino_oxidase"/>
</dbReference>
<dbReference type="SUPFAM" id="SSF54373">
    <property type="entry name" value="FAD-linked reductases, C-terminal domain"/>
    <property type="match status" value="1"/>
</dbReference>
<dbReference type="GO" id="GO:0016491">
    <property type="term" value="F:oxidoreductase activity"/>
    <property type="evidence" value="ECO:0007669"/>
    <property type="project" value="UniProtKB-KW"/>
</dbReference>
<dbReference type="EMBL" id="JMSN01000134">
    <property type="protein sequence ID" value="KDN37658.1"/>
    <property type="molecule type" value="Genomic_DNA"/>
</dbReference>
<dbReference type="OMA" id="PEDWPGF"/>
<dbReference type="OrthoDB" id="5046242at2759"/>
<dbReference type="PANTHER" id="PTHR10742:SF386">
    <property type="entry name" value="LYSINE-SPECIFIC HISTONE DEMETHYLASE 1A"/>
    <property type="match status" value="1"/>
</dbReference>
<dbReference type="AlphaFoldDB" id="A0A066VBI0"/>
<evidence type="ECO:0000313" key="4">
    <source>
        <dbReference type="EMBL" id="KDN37658.1"/>
    </source>
</evidence>
<dbReference type="SUPFAM" id="SSF51905">
    <property type="entry name" value="FAD/NAD(P)-binding domain"/>
    <property type="match status" value="1"/>
</dbReference>
<keyword evidence="2" id="KW-0560">Oxidoreductase</keyword>
<comment type="caution">
    <text evidence="4">The sequence shown here is derived from an EMBL/GenBank/DDBJ whole genome shotgun (WGS) entry which is preliminary data.</text>
</comment>
<dbReference type="Gene3D" id="3.50.50.60">
    <property type="entry name" value="FAD/NAD(P)-binding domain"/>
    <property type="match status" value="1"/>
</dbReference>
<dbReference type="PANTHER" id="PTHR10742">
    <property type="entry name" value="FLAVIN MONOAMINE OXIDASE"/>
    <property type="match status" value="1"/>
</dbReference>
<dbReference type="GO" id="GO:0003682">
    <property type="term" value="F:chromatin binding"/>
    <property type="evidence" value="ECO:0007669"/>
    <property type="project" value="TreeGrafter"/>
</dbReference>
<feature type="domain" description="Amine oxidase" evidence="3">
    <location>
        <begin position="14"/>
        <end position="484"/>
    </location>
</feature>
<dbReference type="Proteomes" id="UP000027361">
    <property type="component" value="Unassembled WGS sequence"/>
</dbReference>
<gene>
    <name evidence="4" type="ORF">K437DRAFT_229078</name>
</gene>
<evidence type="ECO:0000256" key="2">
    <source>
        <dbReference type="ARBA" id="ARBA00023002"/>
    </source>
</evidence>
<dbReference type="Gene3D" id="3.90.660.10">
    <property type="match status" value="1"/>
</dbReference>
<dbReference type="HOGENOM" id="CLU_004498_7_0_1"/>
<dbReference type="Pfam" id="PF01593">
    <property type="entry name" value="Amino_oxidase"/>
    <property type="match status" value="1"/>
</dbReference>
<name>A0A066VBI0_TILAU</name>
<dbReference type="InterPro" id="IPR050281">
    <property type="entry name" value="Flavin_monoamine_oxidase"/>
</dbReference>
<dbReference type="GeneID" id="25262690"/>
<keyword evidence="5" id="KW-1185">Reference proteome</keyword>
<evidence type="ECO:0000256" key="1">
    <source>
        <dbReference type="ARBA" id="ARBA00005995"/>
    </source>
</evidence>
<dbReference type="InParanoid" id="A0A066VBI0"/>
<dbReference type="GO" id="GO:0006338">
    <property type="term" value="P:chromatin remodeling"/>
    <property type="evidence" value="ECO:0007669"/>
    <property type="project" value="TreeGrafter"/>
</dbReference>
<accession>A0A066VBI0</accession>
<comment type="similarity">
    <text evidence="1">Belongs to the flavin monoamine oxidase family.</text>
</comment>
<organism evidence="4 5">
    <name type="scientific">Tilletiaria anomala (strain ATCC 24038 / CBS 436.72 / UBC 951)</name>
    <dbReference type="NCBI Taxonomy" id="1037660"/>
    <lineage>
        <taxon>Eukaryota</taxon>
        <taxon>Fungi</taxon>
        <taxon>Dikarya</taxon>
        <taxon>Basidiomycota</taxon>
        <taxon>Ustilaginomycotina</taxon>
        <taxon>Exobasidiomycetes</taxon>
        <taxon>Georgefischeriales</taxon>
        <taxon>Tilletiariaceae</taxon>
        <taxon>Tilletiaria</taxon>
    </lineage>
</organism>
<evidence type="ECO:0000259" key="3">
    <source>
        <dbReference type="Pfam" id="PF01593"/>
    </source>
</evidence>
<dbReference type="RefSeq" id="XP_013240439.1">
    <property type="nucleotide sequence ID" value="XM_013384985.1"/>
</dbReference>
<dbReference type="STRING" id="1037660.A0A066VBI0"/>
<protein>
    <submittedName>
        <fullName evidence="4">Amine oxidase</fullName>
    </submittedName>
</protein>
<dbReference type="GO" id="GO:0050660">
    <property type="term" value="F:flavin adenine dinucleotide binding"/>
    <property type="evidence" value="ECO:0007669"/>
    <property type="project" value="TreeGrafter"/>
</dbReference>
<dbReference type="InterPro" id="IPR036188">
    <property type="entry name" value="FAD/NAD-bd_sf"/>
</dbReference>
<sequence>MAVVDTLIIGGGWAGLIAATRLSHAGKKVILLEARERIGGRAFTHTWTPETPADSNACTHEAGPSGKVFVVDFGCSWIHGFEEGNPARKLAEHYDIKANIPKPTTSKVIGPHGPLSEHLASKLCANLGAAQAAAAKLAQSEGPSLPDSSRSLADYLFSSSSPLYEGISSQGDKKLASDFARLLHVPLGARLEDIALRWTGFERNFAGTDAAPEGGFTRLITKIVEDATKHGAQIKTSQVVQQVKFLTEGNGSRVQVVSQDGLKYEAASVLCTIPLAVLKGAKGMFEPSLPERRKAVIDRVNVGALNKVLLSYDNPWWEVKTGSFTILPTTLIPADLQSASLRDIFSSSTLIVSSFAAPNGLPDPNPSLLAYVGAEHGRAIERFTRQEVAEALHAYLFERIGSKAGAIEQPKHSFYSRWNKQEFTRGATTTPVVVGENHSPLDFVELGRPLWGGALNFAGEHTEMDHRGSIAGAIVSGEREAQRIVDYLERQSYQAQKL</sequence>
<evidence type="ECO:0000313" key="5">
    <source>
        <dbReference type="Proteomes" id="UP000027361"/>
    </source>
</evidence>
<reference evidence="4 5" key="1">
    <citation type="submission" date="2014-05" db="EMBL/GenBank/DDBJ databases">
        <title>Draft genome sequence of a rare smut relative, Tilletiaria anomala UBC 951.</title>
        <authorList>
            <consortium name="DOE Joint Genome Institute"/>
            <person name="Toome M."/>
            <person name="Kuo A."/>
            <person name="Henrissat B."/>
            <person name="Lipzen A."/>
            <person name="Tritt A."/>
            <person name="Yoshinaga Y."/>
            <person name="Zane M."/>
            <person name="Barry K."/>
            <person name="Grigoriev I.V."/>
            <person name="Spatafora J.W."/>
            <person name="Aimea M.C."/>
        </authorList>
    </citation>
    <scope>NUCLEOTIDE SEQUENCE [LARGE SCALE GENOMIC DNA]</scope>
    <source>
        <strain evidence="4 5">UBC 951</strain>
    </source>
</reference>
<proteinExistence type="inferred from homology"/>